<reference evidence="1 2" key="1">
    <citation type="submission" date="2021-06" db="EMBL/GenBank/DDBJ databases">
        <authorList>
            <person name="Kallberg Y."/>
            <person name="Tangrot J."/>
            <person name="Rosling A."/>
        </authorList>
    </citation>
    <scope>NUCLEOTIDE SEQUENCE [LARGE SCALE GENOMIC DNA]</scope>
    <source>
        <strain evidence="1 2">120-4 pot B 10/14</strain>
    </source>
</reference>
<accession>A0ABN7W4Z2</accession>
<dbReference type="EMBL" id="CAJVQB010031564">
    <property type="protein sequence ID" value="CAG8817056.1"/>
    <property type="molecule type" value="Genomic_DNA"/>
</dbReference>
<proteinExistence type="predicted"/>
<evidence type="ECO:0000313" key="1">
    <source>
        <dbReference type="EMBL" id="CAG8817056.1"/>
    </source>
</evidence>
<organism evidence="1 2">
    <name type="scientific">Gigaspora margarita</name>
    <dbReference type="NCBI Taxonomy" id="4874"/>
    <lineage>
        <taxon>Eukaryota</taxon>
        <taxon>Fungi</taxon>
        <taxon>Fungi incertae sedis</taxon>
        <taxon>Mucoromycota</taxon>
        <taxon>Glomeromycotina</taxon>
        <taxon>Glomeromycetes</taxon>
        <taxon>Diversisporales</taxon>
        <taxon>Gigasporaceae</taxon>
        <taxon>Gigaspora</taxon>
    </lineage>
</organism>
<feature type="non-terminal residue" evidence="1">
    <location>
        <position position="1"/>
    </location>
</feature>
<comment type="caution">
    <text evidence="1">The sequence shown here is derived from an EMBL/GenBank/DDBJ whole genome shotgun (WGS) entry which is preliminary data.</text>
</comment>
<dbReference type="Proteomes" id="UP000789901">
    <property type="component" value="Unassembled WGS sequence"/>
</dbReference>
<evidence type="ECO:0000313" key="2">
    <source>
        <dbReference type="Proteomes" id="UP000789901"/>
    </source>
</evidence>
<gene>
    <name evidence="1" type="ORF">GMARGA_LOCUS26703</name>
</gene>
<keyword evidence="2" id="KW-1185">Reference proteome</keyword>
<name>A0ABN7W4Z2_GIGMA</name>
<protein>
    <submittedName>
        <fullName evidence="1">6399_t:CDS:1</fullName>
    </submittedName>
</protein>
<sequence>DAYQDCNSVYVKLQVPEVTNNINELKEKEITHLINLGKQVANSNNYDQSFKKRATQLKNETWKSIQQIIYGLGQKLRNTDSELQNTCKKLYRLQKKVLTLQELLEKESDSSRYTIIKIYIITRQNKKSQYFQKQEKFFNGIKTITEESANNALHAACEEVMQKKDILESKVREAPQASAEFVYKGTPEACKLIEIISKVTPTLYEYNITLDIGVDSNLNTNKTLSDPNLIGYTESQANALKEFLKKHTKLLPKQILHNNNGLLEMLEIVIQVGNLLKFSKEDEINIRRI</sequence>